<evidence type="ECO:0000313" key="3">
    <source>
        <dbReference type="Proteomes" id="UP000593578"/>
    </source>
</evidence>
<dbReference type="Pfam" id="PF14111">
    <property type="entry name" value="DUF4283"/>
    <property type="match status" value="1"/>
</dbReference>
<gene>
    <name evidence="2" type="ORF">Gorai_008020</name>
</gene>
<comment type="caution">
    <text evidence="2">The sequence shown here is derived from an EMBL/GenBank/DDBJ whole genome shotgun (WGS) entry which is preliminary data.</text>
</comment>
<dbReference type="EMBL" id="JABEZZ010000010">
    <property type="protein sequence ID" value="MBA0598248.1"/>
    <property type="molecule type" value="Genomic_DNA"/>
</dbReference>
<accession>A0A7J8Q9X0</accession>
<proteinExistence type="predicted"/>
<dbReference type="PANTHER" id="PTHR31286">
    <property type="entry name" value="GLYCINE-RICH CELL WALL STRUCTURAL PROTEIN 1.8-LIKE"/>
    <property type="match status" value="1"/>
</dbReference>
<sequence>MEHELANLSFDDEEKEGLVKIASIVHFSVMKSTMANVWHHVKGAQISNLGDKHFLFKFFHRMDLERVINRAPKTYNNNLLVFHRLERGEDQVKVPLLYVSFWVQVHDLPMGLFLEVMARQLEILWGANPGGGKRDFVYDSGTNGRQDIGIKRDPMLGINLEGSGVSILRADGCGDQLREHLNMEHDGEEIHVENIDGQKRLRNDMGDYVTTGMENLVLVRGE</sequence>
<dbReference type="InterPro" id="IPR040256">
    <property type="entry name" value="At4g02000-like"/>
</dbReference>
<dbReference type="AlphaFoldDB" id="A0A7J8Q9X0"/>
<dbReference type="PANTHER" id="PTHR31286:SF153">
    <property type="entry name" value="DUF4283 DOMAIN PROTEIN"/>
    <property type="match status" value="1"/>
</dbReference>
<feature type="domain" description="DUF4283" evidence="1">
    <location>
        <begin position="26"/>
        <end position="88"/>
    </location>
</feature>
<dbReference type="InterPro" id="IPR025558">
    <property type="entry name" value="DUF4283"/>
</dbReference>
<reference evidence="2 3" key="1">
    <citation type="journal article" date="2019" name="Genome Biol. Evol.">
        <title>Insights into the evolution of the New World diploid cottons (Gossypium, subgenus Houzingenia) based on genome sequencing.</title>
        <authorList>
            <person name="Grover C.E."/>
            <person name="Arick M.A. 2nd"/>
            <person name="Thrash A."/>
            <person name="Conover J.L."/>
            <person name="Sanders W.S."/>
            <person name="Peterson D.G."/>
            <person name="Frelichowski J.E."/>
            <person name="Scheffler J.A."/>
            <person name="Scheffler B.E."/>
            <person name="Wendel J.F."/>
        </authorList>
    </citation>
    <scope>NUCLEOTIDE SEQUENCE [LARGE SCALE GENOMIC DNA]</scope>
    <source>
        <strain evidence="2">8</strain>
        <tissue evidence="2">Leaf</tissue>
    </source>
</reference>
<name>A0A7J8Q9X0_GOSRA</name>
<organism evidence="2 3">
    <name type="scientific">Gossypium raimondii</name>
    <name type="common">Peruvian cotton</name>
    <name type="synonym">Gossypium klotzschianum subsp. raimondii</name>
    <dbReference type="NCBI Taxonomy" id="29730"/>
    <lineage>
        <taxon>Eukaryota</taxon>
        <taxon>Viridiplantae</taxon>
        <taxon>Streptophyta</taxon>
        <taxon>Embryophyta</taxon>
        <taxon>Tracheophyta</taxon>
        <taxon>Spermatophyta</taxon>
        <taxon>Magnoliopsida</taxon>
        <taxon>eudicotyledons</taxon>
        <taxon>Gunneridae</taxon>
        <taxon>Pentapetalae</taxon>
        <taxon>rosids</taxon>
        <taxon>malvids</taxon>
        <taxon>Malvales</taxon>
        <taxon>Malvaceae</taxon>
        <taxon>Malvoideae</taxon>
        <taxon>Gossypium</taxon>
    </lineage>
</organism>
<protein>
    <recommendedName>
        <fullName evidence="1">DUF4283 domain-containing protein</fullName>
    </recommendedName>
</protein>
<evidence type="ECO:0000259" key="1">
    <source>
        <dbReference type="Pfam" id="PF14111"/>
    </source>
</evidence>
<evidence type="ECO:0000313" key="2">
    <source>
        <dbReference type="EMBL" id="MBA0598248.1"/>
    </source>
</evidence>
<dbReference type="Proteomes" id="UP000593578">
    <property type="component" value="Unassembled WGS sequence"/>
</dbReference>